<evidence type="ECO:0000313" key="14">
    <source>
        <dbReference type="EMBL" id="PRR72587.1"/>
    </source>
</evidence>
<evidence type="ECO:0000259" key="13">
    <source>
        <dbReference type="PROSITE" id="PS50885"/>
    </source>
</evidence>
<keyword evidence="9" id="KW-0067">ATP-binding</keyword>
<evidence type="ECO:0000256" key="7">
    <source>
        <dbReference type="ARBA" id="ARBA00022741"/>
    </source>
</evidence>
<evidence type="ECO:0000256" key="2">
    <source>
        <dbReference type="ARBA" id="ARBA00004651"/>
    </source>
</evidence>
<comment type="subcellular location">
    <subcellularLocation>
        <location evidence="2">Cell membrane</location>
        <topology evidence="2">Multi-pass membrane protein</topology>
    </subcellularLocation>
</comment>
<keyword evidence="4" id="KW-1003">Cell membrane</keyword>
<keyword evidence="12" id="KW-1133">Transmembrane helix</keyword>
<accession>A0A2T0ASA0</accession>
<comment type="catalytic activity">
    <reaction evidence="1">
        <text>ATP + protein L-histidine = ADP + protein N-phospho-L-histidine.</text>
        <dbReference type="EC" id="2.7.13.3"/>
    </reaction>
</comment>
<gene>
    <name evidence="14" type="primary">srrB</name>
    <name evidence="14" type="ORF">MOHU_15160</name>
</gene>
<keyword evidence="15" id="KW-1185">Reference proteome</keyword>
<dbReference type="OrthoDB" id="9781904at2"/>
<protein>
    <recommendedName>
        <fullName evidence="3">histidine kinase</fullName>
        <ecNumber evidence="3">2.7.13.3</ecNumber>
    </recommendedName>
</protein>
<dbReference type="InterPro" id="IPR050398">
    <property type="entry name" value="HssS/ArlS-like"/>
</dbReference>
<organism evidence="14 15">
    <name type="scientific">Neomoorella humiferrea</name>
    <dbReference type="NCBI Taxonomy" id="676965"/>
    <lineage>
        <taxon>Bacteria</taxon>
        <taxon>Bacillati</taxon>
        <taxon>Bacillota</taxon>
        <taxon>Clostridia</taxon>
        <taxon>Neomoorellales</taxon>
        <taxon>Neomoorellaceae</taxon>
        <taxon>Neomoorella</taxon>
    </lineage>
</organism>
<evidence type="ECO:0000256" key="4">
    <source>
        <dbReference type="ARBA" id="ARBA00022475"/>
    </source>
</evidence>
<dbReference type="Gene3D" id="6.10.340.10">
    <property type="match status" value="1"/>
</dbReference>
<dbReference type="EMBL" id="PVXM01000028">
    <property type="protein sequence ID" value="PRR72587.1"/>
    <property type="molecule type" value="Genomic_DNA"/>
</dbReference>
<dbReference type="AlphaFoldDB" id="A0A2T0ASA0"/>
<evidence type="ECO:0000256" key="12">
    <source>
        <dbReference type="SAM" id="Phobius"/>
    </source>
</evidence>
<evidence type="ECO:0000256" key="10">
    <source>
        <dbReference type="ARBA" id="ARBA00023012"/>
    </source>
</evidence>
<keyword evidence="8" id="KW-0418">Kinase</keyword>
<dbReference type="InterPro" id="IPR003660">
    <property type="entry name" value="HAMP_dom"/>
</dbReference>
<keyword evidence="5" id="KW-0597">Phosphoprotein</keyword>
<dbReference type="GO" id="GO:0005886">
    <property type="term" value="C:plasma membrane"/>
    <property type="evidence" value="ECO:0007669"/>
    <property type="project" value="UniProtKB-SubCell"/>
</dbReference>
<dbReference type="GO" id="GO:0000155">
    <property type="term" value="F:phosphorelay sensor kinase activity"/>
    <property type="evidence" value="ECO:0007669"/>
    <property type="project" value="TreeGrafter"/>
</dbReference>
<dbReference type="GO" id="GO:0005524">
    <property type="term" value="F:ATP binding"/>
    <property type="evidence" value="ECO:0007669"/>
    <property type="project" value="UniProtKB-KW"/>
</dbReference>
<dbReference type="EC" id="2.7.13.3" evidence="3"/>
<evidence type="ECO:0000256" key="1">
    <source>
        <dbReference type="ARBA" id="ARBA00000085"/>
    </source>
</evidence>
<evidence type="ECO:0000256" key="5">
    <source>
        <dbReference type="ARBA" id="ARBA00022553"/>
    </source>
</evidence>
<dbReference type="SUPFAM" id="SSF158472">
    <property type="entry name" value="HAMP domain-like"/>
    <property type="match status" value="1"/>
</dbReference>
<reference evidence="14 15" key="1">
    <citation type="submission" date="2018-03" db="EMBL/GenBank/DDBJ databases">
        <title>Genome sequence of Moorella humiferrea DSM 23265.</title>
        <authorList>
            <person name="Poehlein A."/>
            <person name="Daniel R."/>
        </authorList>
    </citation>
    <scope>NUCLEOTIDE SEQUENCE [LARGE SCALE GENOMIC DNA]</scope>
    <source>
        <strain evidence="14 15">DSM 23265</strain>
    </source>
</reference>
<dbReference type="PROSITE" id="PS50885">
    <property type="entry name" value="HAMP"/>
    <property type="match status" value="1"/>
</dbReference>
<keyword evidence="10" id="KW-0902">Two-component regulatory system</keyword>
<dbReference type="CDD" id="cd06225">
    <property type="entry name" value="HAMP"/>
    <property type="match status" value="1"/>
</dbReference>
<evidence type="ECO:0000256" key="6">
    <source>
        <dbReference type="ARBA" id="ARBA00022679"/>
    </source>
</evidence>
<evidence type="ECO:0000256" key="3">
    <source>
        <dbReference type="ARBA" id="ARBA00012438"/>
    </source>
</evidence>
<evidence type="ECO:0000313" key="15">
    <source>
        <dbReference type="Proteomes" id="UP000238415"/>
    </source>
</evidence>
<keyword evidence="7" id="KW-0547">Nucleotide-binding</keyword>
<dbReference type="Pfam" id="PF00672">
    <property type="entry name" value="HAMP"/>
    <property type="match status" value="1"/>
</dbReference>
<evidence type="ECO:0000256" key="9">
    <source>
        <dbReference type="ARBA" id="ARBA00022840"/>
    </source>
</evidence>
<evidence type="ECO:0000256" key="11">
    <source>
        <dbReference type="ARBA" id="ARBA00023136"/>
    </source>
</evidence>
<sequence length="248" mass="27300">MRLRTKILLTVFGIVVFLGLLMVLGTRQVIERALNNQVADKELSLVQVVAEDIANPLLDGDVLVVQRMLEAVVRMNPNNIYAFVTGLPSGMVIHTFPKGFPAGLININPVPPGERSSMRILDSEQGLIRDVGYKILDGLDAELHIGFSQQEVRQATGKLARTVILLTIIGMLTALVVASFLSRRILKPLEKLTLSLRRLGEGYLGETIKVAGNDELGELAVCFNEMSSRLKESIDGLRTSEANYRLLH</sequence>
<dbReference type="Proteomes" id="UP000238415">
    <property type="component" value="Unassembled WGS sequence"/>
</dbReference>
<keyword evidence="12" id="KW-0812">Transmembrane</keyword>
<keyword evidence="6 14" id="KW-0808">Transferase</keyword>
<name>A0A2T0ASA0_9FIRM</name>
<feature type="transmembrane region" description="Helical" evidence="12">
    <location>
        <begin position="159"/>
        <end position="181"/>
    </location>
</feature>
<keyword evidence="11 12" id="KW-0472">Membrane</keyword>
<proteinExistence type="predicted"/>
<dbReference type="PANTHER" id="PTHR45528:SF1">
    <property type="entry name" value="SENSOR HISTIDINE KINASE CPXA"/>
    <property type="match status" value="1"/>
</dbReference>
<dbReference type="PANTHER" id="PTHR45528">
    <property type="entry name" value="SENSOR HISTIDINE KINASE CPXA"/>
    <property type="match status" value="1"/>
</dbReference>
<dbReference type="RefSeq" id="WP_106005477.1">
    <property type="nucleotide sequence ID" value="NZ_CP136419.1"/>
</dbReference>
<comment type="caution">
    <text evidence="14">The sequence shown here is derived from an EMBL/GenBank/DDBJ whole genome shotgun (WGS) entry which is preliminary data.</text>
</comment>
<feature type="domain" description="HAMP" evidence="13">
    <location>
        <begin position="183"/>
        <end position="235"/>
    </location>
</feature>
<dbReference type="SMART" id="SM00304">
    <property type="entry name" value="HAMP"/>
    <property type="match status" value="1"/>
</dbReference>
<evidence type="ECO:0000256" key="8">
    <source>
        <dbReference type="ARBA" id="ARBA00022777"/>
    </source>
</evidence>